<comment type="caution">
    <text evidence="1">The sequence shown here is derived from an EMBL/GenBank/DDBJ whole genome shotgun (WGS) entry which is preliminary data.</text>
</comment>
<dbReference type="InterPro" id="IPR013078">
    <property type="entry name" value="His_Pase_superF_clade-1"/>
</dbReference>
<evidence type="ECO:0008006" key="3">
    <source>
        <dbReference type="Google" id="ProtNLM"/>
    </source>
</evidence>
<dbReference type="OrthoDB" id="8347407at2"/>
<keyword evidence="2" id="KW-1185">Reference proteome</keyword>
<dbReference type="Proteomes" id="UP000006230">
    <property type="component" value="Unassembled WGS sequence"/>
</dbReference>
<accession>Q0FRH0</accession>
<organism evidence="1 2">
    <name type="scientific">Salipiger bermudensis (strain DSM 26914 / JCM 13377 / KCTC 12554 / HTCC2601)</name>
    <name type="common">Pelagibaca bermudensis</name>
    <dbReference type="NCBI Taxonomy" id="314265"/>
    <lineage>
        <taxon>Bacteria</taxon>
        <taxon>Pseudomonadati</taxon>
        <taxon>Pseudomonadota</taxon>
        <taxon>Alphaproteobacteria</taxon>
        <taxon>Rhodobacterales</taxon>
        <taxon>Roseobacteraceae</taxon>
        <taxon>Salipiger</taxon>
    </lineage>
</organism>
<dbReference type="eggNOG" id="COG0406">
    <property type="taxonomic scope" value="Bacteria"/>
</dbReference>
<dbReference type="EMBL" id="AATQ01000011">
    <property type="protein sequence ID" value="EAU46884.1"/>
    <property type="molecule type" value="Genomic_DNA"/>
</dbReference>
<dbReference type="RefSeq" id="WP_007795075.1">
    <property type="nucleotide sequence ID" value="NZ_DS022276.1"/>
</dbReference>
<gene>
    <name evidence="1" type="ORF">R2601_13719</name>
</gene>
<protein>
    <recommendedName>
        <fullName evidence="3">Phosphoglycerate mutase family protein</fullName>
    </recommendedName>
</protein>
<dbReference type="SUPFAM" id="SSF53254">
    <property type="entry name" value="Phosphoglycerate mutase-like"/>
    <property type="match status" value="1"/>
</dbReference>
<dbReference type="Pfam" id="PF00300">
    <property type="entry name" value="His_Phos_1"/>
    <property type="match status" value="1"/>
</dbReference>
<dbReference type="Gene3D" id="3.40.50.1240">
    <property type="entry name" value="Phosphoglycerate mutase-like"/>
    <property type="match status" value="1"/>
</dbReference>
<dbReference type="STRING" id="314265.R2601_13719"/>
<sequence>MRPPETNELLLIRHAPAAHGGRLCGRSDVPALLPSDPELIPLRGWLSSCSSVVSSPAKRCLQTAGALFPERSVVTDDRLWEQDFGDHDGVRFSELPDLGVLDRETLAAQCPPGGESFSAMVARVTPALVVLAGRVRAGGPVAVVAHAGTARAALGLALELPSAGLGFEIAPLSVTRLRCHEGGLSIIATNWTGPGA</sequence>
<evidence type="ECO:0000313" key="1">
    <source>
        <dbReference type="EMBL" id="EAU46884.1"/>
    </source>
</evidence>
<name>Q0FRH0_SALBH</name>
<evidence type="ECO:0000313" key="2">
    <source>
        <dbReference type="Proteomes" id="UP000006230"/>
    </source>
</evidence>
<proteinExistence type="predicted"/>
<dbReference type="HOGENOM" id="CLU_033323_8_2_5"/>
<dbReference type="SMART" id="SM00855">
    <property type="entry name" value="PGAM"/>
    <property type="match status" value="1"/>
</dbReference>
<dbReference type="InterPro" id="IPR029033">
    <property type="entry name" value="His_PPase_superfam"/>
</dbReference>
<dbReference type="AlphaFoldDB" id="Q0FRH0"/>
<reference evidence="1 2" key="1">
    <citation type="journal article" date="2010" name="J. Bacteriol.">
        <title>Genome sequences of Pelagibaca bermudensis HTCC2601T and Maritimibacter alkaliphilus HTCC2654T, the type strains of two marine Roseobacter genera.</title>
        <authorList>
            <person name="Thrash J.C."/>
            <person name="Cho J.C."/>
            <person name="Ferriera S."/>
            <person name="Johnson J."/>
            <person name="Vergin K.L."/>
            <person name="Giovannoni S.J."/>
        </authorList>
    </citation>
    <scope>NUCLEOTIDE SEQUENCE [LARGE SCALE GENOMIC DNA]</scope>
    <source>
        <strain evidence="2">DSM 26914 / JCM 13377 / KCTC 12554 / HTCC2601</strain>
    </source>
</reference>